<evidence type="ECO:0000256" key="5">
    <source>
        <dbReference type="PROSITE-ProRule" id="PRU01091"/>
    </source>
</evidence>
<reference evidence="7 8" key="1">
    <citation type="submission" date="2016-10" db="EMBL/GenBank/DDBJ databases">
        <title>The Draft Genome Sequence of Actinokineospora bangkokensis 44EHWT reveals the biosynthetic pathway of antifungal compounds Thailandins with unusual extender unit butylmalonyl-CoA.</title>
        <authorList>
            <person name="Greule A."/>
            <person name="Intra B."/>
            <person name="Flemming S."/>
            <person name="Rommel M.G."/>
            <person name="Panbangred W."/>
            <person name="Bechthold A."/>
        </authorList>
    </citation>
    <scope>NUCLEOTIDE SEQUENCE [LARGE SCALE GENOMIC DNA]</scope>
    <source>
        <strain evidence="7 8">44EHW</strain>
    </source>
</reference>
<evidence type="ECO:0000256" key="4">
    <source>
        <dbReference type="ARBA" id="ARBA00023163"/>
    </source>
</evidence>
<dbReference type="Gene3D" id="1.25.40.10">
    <property type="entry name" value="Tetratricopeptide repeat domain"/>
    <property type="match status" value="2"/>
</dbReference>
<keyword evidence="4" id="KW-0804">Transcription</keyword>
<keyword evidence="2" id="KW-0805">Transcription regulation</keyword>
<dbReference type="InterPro" id="IPR002182">
    <property type="entry name" value="NB-ARC"/>
</dbReference>
<dbReference type="OrthoDB" id="8482304at2"/>
<dbReference type="STRING" id="1193682.BJP25_22915"/>
<dbReference type="GO" id="GO:0003677">
    <property type="term" value="F:DNA binding"/>
    <property type="evidence" value="ECO:0007669"/>
    <property type="project" value="UniProtKB-UniRule"/>
</dbReference>
<keyword evidence="3 5" id="KW-0238">DNA-binding</keyword>
<evidence type="ECO:0000256" key="2">
    <source>
        <dbReference type="ARBA" id="ARBA00023015"/>
    </source>
</evidence>
<dbReference type="InterPro" id="IPR016032">
    <property type="entry name" value="Sig_transdc_resp-reg_C-effctor"/>
</dbReference>
<dbReference type="InterPro" id="IPR036388">
    <property type="entry name" value="WH-like_DNA-bd_sf"/>
</dbReference>
<keyword evidence="8" id="KW-1185">Reference proteome</keyword>
<dbReference type="SUPFAM" id="SSF48452">
    <property type="entry name" value="TPR-like"/>
    <property type="match status" value="1"/>
</dbReference>
<comment type="similarity">
    <text evidence="1">Belongs to the AfsR/DnrI/RedD regulatory family.</text>
</comment>
<dbReference type="PROSITE" id="PS51755">
    <property type="entry name" value="OMPR_PHOB"/>
    <property type="match status" value="1"/>
</dbReference>
<gene>
    <name evidence="7" type="ORF">BJP25_22915</name>
</gene>
<accession>A0A1Q9LJH3</accession>
<dbReference type="PANTHER" id="PTHR35807">
    <property type="entry name" value="TRANSCRIPTIONAL REGULATOR REDD-RELATED"/>
    <property type="match status" value="1"/>
</dbReference>
<evidence type="ECO:0000259" key="6">
    <source>
        <dbReference type="PROSITE" id="PS51755"/>
    </source>
</evidence>
<dbReference type="Gene3D" id="1.10.10.10">
    <property type="entry name" value="Winged helix-like DNA-binding domain superfamily/Winged helix DNA-binding domain"/>
    <property type="match status" value="1"/>
</dbReference>
<dbReference type="InterPro" id="IPR011990">
    <property type="entry name" value="TPR-like_helical_dom_sf"/>
</dbReference>
<sequence>MPAGTEIRVDLLGPLRLRVGAAEVAAGPPRQRALLGFLAASVGRTVSRDDLVDAVWGEAPPASAPRNAQTYVSGLRRLLREHAAPAVLVTAGTGYRLELPDSAVDTRRAQLLLDDAAALVRAGRGGESVGTWRSALRLWQGTPFADVAAPYVAAERGRLTALRLTGVEGLASALLAAGRAEEAAAVLAEATAEHPLHERLIELTMRAFQQLGRTGDALALYTRTSTALADRLGLDLTPGLRALHAELLADRGRATPAERHPGLPKRGGFRGRAAELAGLTARLDAHRDAGRPLIFAVDGPPGVGKTAFAVELAHRVRDRFPDGAHFLNLRGHRPDRDPMTPEQALRQLLGALGVDAGDRAQDEQAAAYRSALAGKRALVVLDDAIRVEQVRPLLPGTGGSLVLVTSRIRLAGLAARDGAVRVPLSPLPDEDARHLLADVLDADPAVLAELAALCGNLPLALTLTAARAQADPAGLVAELRTHRERLLGDEDGLRAVFSWSLAGLSARARELFALLGLHPGGAVTPPVAGALLDVPVPVARKLLDELATASLLDWGRKRTYRAHDLVRLYSTDLATGLPPGARAAAEDRLFRFALHTARAAHRRAFPLRGLPGERFPAALEHAPVPPLAFADEREALAWYEAERESLADLVRRAAARGRDDVAAWLPLVLADFLRGTREAPQIFRLSAAAARRAADHRAHALATLYLGDSMFPDGASRRAAVSLQEAFTLASTGPGHDRAETAYVLGLAAPPGSLRSVRLLTSAAKIYAERDDREGRASALLALGSTQAKRGNVAAAIDSLRAALTLVDGDRAEMTRRQLDTMNSTQP</sequence>
<evidence type="ECO:0000313" key="8">
    <source>
        <dbReference type="Proteomes" id="UP000186040"/>
    </source>
</evidence>
<dbReference type="InterPro" id="IPR051677">
    <property type="entry name" value="AfsR-DnrI-RedD_regulator"/>
</dbReference>
<feature type="non-terminal residue" evidence="7">
    <location>
        <position position="827"/>
    </location>
</feature>
<dbReference type="Pfam" id="PF03704">
    <property type="entry name" value="BTAD"/>
    <property type="match status" value="1"/>
</dbReference>
<evidence type="ECO:0000256" key="3">
    <source>
        <dbReference type="ARBA" id="ARBA00023125"/>
    </source>
</evidence>
<dbReference type="InterPro" id="IPR005158">
    <property type="entry name" value="BTAD"/>
</dbReference>
<dbReference type="SMART" id="SM01043">
    <property type="entry name" value="BTAD"/>
    <property type="match status" value="1"/>
</dbReference>
<dbReference type="Pfam" id="PF00486">
    <property type="entry name" value="Trans_reg_C"/>
    <property type="match status" value="1"/>
</dbReference>
<dbReference type="RefSeq" id="WP_075976075.1">
    <property type="nucleotide sequence ID" value="NZ_MKQR01000017.1"/>
</dbReference>
<dbReference type="PANTHER" id="PTHR35807:SF1">
    <property type="entry name" value="TRANSCRIPTIONAL REGULATOR REDD"/>
    <property type="match status" value="1"/>
</dbReference>
<dbReference type="Pfam" id="PF00931">
    <property type="entry name" value="NB-ARC"/>
    <property type="match status" value="1"/>
</dbReference>
<dbReference type="SUPFAM" id="SSF52540">
    <property type="entry name" value="P-loop containing nucleoside triphosphate hydrolases"/>
    <property type="match status" value="1"/>
</dbReference>
<dbReference type="Gene3D" id="3.40.50.300">
    <property type="entry name" value="P-loop containing nucleotide triphosphate hydrolases"/>
    <property type="match status" value="1"/>
</dbReference>
<evidence type="ECO:0000313" key="7">
    <source>
        <dbReference type="EMBL" id="OLR92186.1"/>
    </source>
</evidence>
<organism evidence="7 8">
    <name type="scientific">Actinokineospora bangkokensis</name>
    <dbReference type="NCBI Taxonomy" id="1193682"/>
    <lineage>
        <taxon>Bacteria</taxon>
        <taxon>Bacillati</taxon>
        <taxon>Actinomycetota</taxon>
        <taxon>Actinomycetes</taxon>
        <taxon>Pseudonocardiales</taxon>
        <taxon>Pseudonocardiaceae</taxon>
        <taxon>Actinokineospora</taxon>
    </lineage>
</organism>
<dbReference type="SMART" id="SM00862">
    <property type="entry name" value="Trans_reg_C"/>
    <property type="match status" value="1"/>
</dbReference>
<proteinExistence type="inferred from homology"/>
<dbReference type="GO" id="GO:0000160">
    <property type="term" value="P:phosphorelay signal transduction system"/>
    <property type="evidence" value="ECO:0007669"/>
    <property type="project" value="InterPro"/>
</dbReference>
<dbReference type="EMBL" id="MKQR01000017">
    <property type="protein sequence ID" value="OLR92186.1"/>
    <property type="molecule type" value="Genomic_DNA"/>
</dbReference>
<dbReference type="SUPFAM" id="SSF46894">
    <property type="entry name" value="C-terminal effector domain of the bipartite response regulators"/>
    <property type="match status" value="1"/>
</dbReference>
<comment type="caution">
    <text evidence="7">The sequence shown here is derived from an EMBL/GenBank/DDBJ whole genome shotgun (WGS) entry which is preliminary data.</text>
</comment>
<feature type="domain" description="OmpR/PhoB-type" evidence="6">
    <location>
        <begin position="1"/>
        <end position="99"/>
    </location>
</feature>
<dbReference type="InterPro" id="IPR027417">
    <property type="entry name" value="P-loop_NTPase"/>
</dbReference>
<evidence type="ECO:0000256" key="1">
    <source>
        <dbReference type="ARBA" id="ARBA00005820"/>
    </source>
</evidence>
<dbReference type="CDD" id="cd00383">
    <property type="entry name" value="trans_reg_C"/>
    <property type="match status" value="1"/>
</dbReference>
<feature type="DNA-binding region" description="OmpR/PhoB-type" evidence="5">
    <location>
        <begin position="1"/>
        <end position="99"/>
    </location>
</feature>
<dbReference type="AlphaFoldDB" id="A0A1Q9LJH3"/>
<dbReference type="GO" id="GO:0043531">
    <property type="term" value="F:ADP binding"/>
    <property type="evidence" value="ECO:0007669"/>
    <property type="project" value="InterPro"/>
</dbReference>
<dbReference type="GO" id="GO:0006355">
    <property type="term" value="P:regulation of DNA-templated transcription"/>
    <property type="evidence" value="ECO:0007669"/>
    <property type="project" value="InterPro"/>
</dbReference>
<name>A0A1Q9LJH3_9PSEU</name>
<dbReference type="Proteomes" id="UP000186040">
    <property type="component" value="Unassembled WGS sequence"/>
</dbReference>
<protein>
    <recommendedName>
        <fullName evidence="6">OmpR/PhoB-type domain-containing protein</fullName>
    </recommendedName>
</protein>
<dbReference type="InterPro" id="IPR001867">
    <property type="entry name" value="OmpR/PhoB-type_DNA-bd"/>
</dbReference>
<dbReference type="PRINTS" id="PR00364">
    <property type="entry name" value="DISEASERSIST"/>
</dbReference>